<dbReference type="InterPro" id="IPR028255">
    <property type="entry name" value="CENP-T"/>
</dbReference>
<reference evidence="9" key="1">
    <citation type="submission" date="2024-04" db="EMBL/GenBank/DDBJ databases">
        <title>Salinicola lusitanus LLJ914,a marine bacterium isolated from the Okinawa Trough.</title>
        <authorList>
            <person name="Li J."/>
        </authorList>
    </citation>
    <scope>NUCLEOTIDE SEQUENCE [LARGE SCALE GENOMIC DNA]</scope>
</reference>
<evidence type="ECO:0000256" key="5">
    <source>
        <dbReference type="ARBA" id="ARBA00023242"/>
    </source>
</evidence>
<name>A0AAW0PF21_9GOBI</name>
<feature type="region of interest" description="Disordered" evidence="6">
    <location>
        <begin position="122"/>
        <end position="141"/>
    </location>
</feature>
<feature type="compositionally biased region" description="Low complexity" evidence="6">
    <location>
        <begin position="126"/>
        <end position="140"/>
    </location>
</feature>
<keyword evidence="4" id="KW-0158">Chromosome</keyword>
<dbReference type="GO" id="GO:0007059">
    <property type="term" value="P:chromosome segregation"/>
    <property type="evidence" value="ECO:0007669"/>
    <property type="project" value="TreeGrafter"/>
</dbReference>
<evidence type="ECO:0000256" key="1">
    <source>
        <dbReference type="ARBA" id="ARBA00004123"/>
    </source>
</evidence>
<dbReference type="InterPro" id="IPR035425">
    <property type="entry name" value="CENP-T/H4_C"/>
</dbReference>
<evidence type="ECO:0000256" key="4">
    <source>
        <dbReference type="ARBA" id="ARBA00022454"/>
    </source>
</evidence>
<dbReference type="GO" id="GO:0005634">
    <property type="term" value="C:nucleus"/>
    <property type="evidence" value="ECO:0007669"/>
    <property type="project" value="UniProtKB-SubCell"/>
</dbReference>
<dbReference type="GO" id="GO:0046982">
    <property type="term" value="F:protein heterodimerization activity"/>
    <property type="evidence" value="ECO:0007669"/>
    <property type="project" value="InterPro"/>
</dbReference>
<feature type="compositionally biased region" description="Polar residues" evidence="6">
    <location>
        <begin position="24"/>
        <end position="37"/>
    </location>
</feature>
<evidence type="ECO:0000256" key="6">
    <source>
        <dbReference type="SAM" id="MobiDB-lite"/>
    </source>
</evidence>
<feature type="region of interest" description="Disordered" evidence="6">
    <location>
        <begin position="24"/>
        <end position="54"/>
    </location>
</feature>
<comment type="subcellular location">
    <subcellularLocation>
        <location evidence="2">Chromosome</location>
    </subcellularLocation>
    <subcellularLocation>
        <location evidence="1">Nucleus</location>
    </subcellularLocation>
</comment>
<evidence type="ECO:0000313" key="9">
    <source>
        <dbReference type="Proteomes" id="UP001460270"/>
    </source>
</evidence>
<accession>A0AAW0PF21</accession>
<gene>
    <name evidence="8" type="ORF">WMY93_010902</name>
</gene>
<feature type="compositionally biased region" description="Acidic residues" evidence="6">
    <location>
        <begin position="658"/>
        <end position="669"/>
    </location>
</feature>
<sequence>MDPTEDLSARILLKHILNVETPRTPLTRSVAAQNSAPRRSGRLHKHDPGAHTPQGLLRRSLKQKMRESISSKPLPIKRRTASMVLKQTPGPASVLFDNGDTPRQILKKILLTEPVKSPVVNEQVESQKQLQQPSPDSSLQCRRPSIELSGLELSDLPIGNVETTVKRLNRKRPHRSLNVTAFENRLKGANDSAGAEESLEGHSTLSLSSSTSLSLKTPFIDVRTERKALQRRGSNRRKVSEEDFGAAVDKRQMGNLHGTSISAPGQILSETTYSEGFTFGLSKISEPDITTDVVHCNTALYDQADGMMLNFSTLATQDKPTVMASQIQRDLKEQLDVDEEPYLFPTEENTGQSQLLSTHTDIHEIPCKDVGAPRQTEEEKSVANRTFDISGLEKLKKMGNADDSEVMNSSGTKDKADTQTGTQAPNDDVEEPEMEEPVSEHQSHQKGTDSQMNDESEQTHEEMEEEEEGKEVEDDKGEEEELVVEMAERENDETEGEKRLEQTETDMEGVEEEEEVEDEDENEGEEEELEEEIPEKEDDEIEGEKRVEHTETDVEGVKEEDSTAGDSEDKLVEIDSDKDEDGNSEHITQRALCPESELIMPIQNTDIDLPDSTKPEYYESSIQKDEAVEACDSENKENTFQENGPPEDAGQLEHSGEDSEDDDEEDEDNLGNTPTFVKQKRIFFLSDSQASSFSPKNLQPSDAGPGPKSKQKAQRKPRSVEDNAGLPKSYLMNVFKHFAKAKVSTDVYPHLKDVMNKFFDRLAKDLEAYALHARRTTIDFADCELLLRRQGHVNDKVPVEVLIEKYLRMDQRKLLIPIATSGNVVIPKRK</sequence>
<dbReference type="PANTHER" id="PTHR46904:SF1">
    <property type="entry name" value="CENTROMERE PROTEIN T"/>
    <property type="match status" value="1"/>
</dbReference>
<dbReference type="Pfam" id="PF15511">
    <property type="entry name" value="CENP-T_C"/>
    <property type="match status" value="1"/>
</dbReference>
<evidence type="ECO:0000313" key="8">
    <source>
        <dbReference type="EMBL" id="KAK7919618.1"/>
    </source>
</evidence>
<proteinExistence type="inferred from homology"/>
<feature type="region of interest" description="Disordered" evidence="6">
    <location>
        <begin position="364"/>
        <end position="673"/>
    </location>
</feature>
<dbReference type="GO" id="GO:0051382">
    <property type="term" value="P:kinetochore assembly"/>
    <property type="evidence" value="ECO:0007669"/>
    <property type="project" value="InterPro"/>
</dbReference>
<dbReference type="Proteomes" id="UP001460270">
    <property type="component" value="Unassembled WGS sequence"/>
</dbReference>
<feature type="compositionally biased region" description="Basic and acidic residues" evidence="6">
    <location>
        <begin position="391"/>
        <end position="400"/>
    </location>
</feature>
<feature type="domain" description="CENP-T/Histone H4 histone fold" evidence="7">
    <location>
        <begin position="726"/>
        <end position="815"/>
    </location>
</feature>
<feature type="compositionally biased region" description="Acidic residues" evidence="6">
    <location>
        <begin position="503"/>
        <end position="542"/>
    </location>
</feature>
<feature type="compositionally biased region" description="Polar residues" evidence="6">
    <location>
        <begin position="690"/>
        <end position="700"/>
    </location>
</feature>
<feature type="region of interest" description="Disordered" evidence="6">
    <location>
        <begin position="690"/>
        <end position="724"/>
    </location>
</feature>
<feature type="compositionally biased region" description="Acidic residues" evidence="6">
    <location>
        <begin position="452"/>
        <end position="483"/>
    </location>
</feature>
<organism evidence="8 9">
    <name type="scientific">Mugilogobius chulae</name>
    <name type="common">yellowstripe goby</name>
    <dbReference type="NCBI Taxonomy" id="88201"/>
    <lineage>
        <taxon>Eukaryota</taxon>
        <taxon>Metazoa</taxon>
        <taxon>Chordata</taxon>
        <taxon>Craniata</taxon>
        <taxon>Vertebrata</taxon>
        <taxon>Euteleostomi</taxon>
        <taxon>Actinopterygii</taxon>
        <taxon>Neopterygii</taxon>
        <taxon>Teleostei</taxon>
        <taxon>Neoteleostei</taxon>
        <taxon>Acanthomorphata</taxon>
        <taxon>Gobiaria</taxon>
        <taxon>Gobiiformes</taxon>
        <taxon>Gobioidei</taxon>
        <taxon>Gobiidae</taxon>
        <taxon>Gobionellinae</taxon>
        <taxon>Mugilogobius</taxon>
    </lineage>
</organism>
<evidence type="ECO:0000256" key="3">
    <source>
        <dbReference type="ARBA" id="ARBA00010137"/>
    </source>
</evidence>
<dbReference type="CDD" id="cd22920">
    <property type="entry name" value="HFD_CENP-T"/>
    <property type="match status" value="1"/>
</dbReference>
<comment type="similarity">
    <text evidence="3">Belongs to the CENP-T/CNN1 family.</text>
</comment>
<feature type="compositionally biased region" description="Basic and acidic residues" evidence="6">
    <location>
        <begin position="438"/>
        <end position="447"/>
    </location>
</feature>
<keyword evidence="9" id="KW-1185">Reference proteome</keyword>
<dbReference type="EMBL" id="JBBPFD010000007">
    <property type="protein sequence ID" value="KAK7919618.1"/>
    <property type="molecule type" value="Genomic_DNA"/>
</dbReference>
<evidence type="ECO:0000256" key="2">
    <source>
        <dbReference type="ARBA" id="ARBA00004286"/>
    </source>
</evidence>
<feature type="compositionally biased region" description="Basic and acidic residues" evidence="6">
    <location>
        <begin position="611"/>
        <end position="639"/>
    </location>
</feature>
<dbReference type="PANTHER" id="PTHR46904">
    <property type="entry name" value="CENTROMERE PROTEIN T"/>
    <property type="match status" value="1"/>
</dbReference>
<comment type="caution">
    <text evidence="8">The sequence shown here is derived from an EMBL/GenBank/DDBJ whole genome shotgun (WGS) entry which is preliminary data.</text>
</comment>
<dbReference type="GO" id="GO:0003677">
    <property type="term" value="F:DNA binding"/>
    <property type="evidence" value="ECO:0007669"/>
    <property type="project" value="InterPro"/>
</dbReference>
<feature type="compositionally biased region" description="Basic and acidic residues" evidence="6">
    <location>
        <begin position="543"/>
        <end position="588"/>
    </location>
</feature>
<dbReference type="Gene3D" id="1.10.20.10">
    <property type="entry name" value="Histone, subunit A"/>
    <property type="match status" value="1"/>
</dbReference>
<dbReference type="AlphaFoldDB" id="A0AAW0PF21"/>
<feature type="compositionally biased region" description="Acidic residues" evidence="6">
    <location>
        <begin position="427"/>
        <end position="437"/>
    </location>
</feature>
<evidence type="ECO:0000259" key="7">
    <source>
        <dbReference type="Pfam" id="PF15511"/>
    </source>
</evidence>
<dbReference type="InterPro" id="IPR009072">
    <property type="entry name" value="Histone-fold"/>
</dbReference>
<keyword evidence="5" id="KW-0539">Nucleus</keyword>
<protein>
    <recommendedName>
        <fullName evidence="7">CENP-T/Histone H4 histone fold domain-containing protein</fullName>
    </recommendedName>
</protein>
<dbReference type="GO" id="GO:0000278">
    <property type="term" value="P:mitotic cell cycle"/>
    <property type="evidence" value="ECO:0007669"/>
    <property type="project" value="TreeGrafter"/>
</dbReference>
<dbReference type="GO" id="GO:0000776">
    <property type="term" value="C:kinetochore"/>
    <property type="evidence" value="ECO:0007669"/>
    <property type="project" value="InterPro"/>
</dbReference>
<dbReference type="SUPFAM" id="SSF47113">
    <property type="entry name" value="Histone-fold"/>
    <property type="match status" value="1"/>
</dbReference>